<accession>A0A974WHH9</accession>
<dbReference type="AlphaFoldDB" id="A0A974WHH9"/>
<dbReference type="EMBL" id="CP070608">
    <property type="protein sequence ID" value="QSE98639.1"/>
    <property type="molecule type" value="Genomic_DNA"/>
</dbReference>
<dbReference type="RefSeq" id="WP_205723153.1">
    <property type="nucleotide sequence ID" value="NZ_CP070608.1"/>
</dbReference>
<gene>
    <name evidence="2" type="ORF">JR347_06055</name>
</gene>
<reference evidence="2" key="1">
    <citation type="submission" date="2021-02" db="EMBL/GenBank/DDBJ databases">
        <title>Fulvivirga sp. S481 isolated from sea water.</title>
        <authorList>
            <person name="Bae S.S."/>
            <person name="Baek K."/>
        </authorList>
    </citation>
    <scope>NUCLEOTIDE SEQUENCE</scope>
    <source>
        <strain evidence="2">S481</strain>
    </source>
</reference>
<dbReference type="InterPro" id="IPR041657">
    <property type="entry name" value="HTH_17"/>
</dbReference>
<organism evidence="2 3">
    <name type="scientific">Fulvivirga lutea</name>
    <dbReference type="NCBI Taxonomy" id="2810512"/>
    <lineage>
        <taxon>Bacteria</taxon>
        <taxon>Pseudomonadati</taxon>
        <taxon>Bacteroidota</taxon>
        <taxon>Cytophagia</taxon>
        <taxon>Cytophagales</taxon>
        <taxon>Fulvivirgaceae</taxon>
        <taxon>Fulvivirga</taxon>
    </lineage>
</organism>
<dbReference type="Pfam" id="PF12728">
    <property type="entry name" value="HTH_17"/>
    <property type="match status" value="1"/>
</dbReference>
<dbReference type="Proteomes" id="UP000662783">
    <property type="component" value="Chromosome"/>
</dbReference>
<sequence>MSNYLQLSDEFFDQIAQRIALLLAQQLGQTAPQPEWLTPQETMEMLNVTSPVTMQNIRDDGRLKFTYITPRKVLYNRQSILDYLESKSV</sequence>
<name>A0A974WHH9_9BACT</name>
<evidence type="ECO:0000313" key="2">
    <source>
        <dbReference type="EMBL" id="QSE98639.1"/>
    </source>
</evidence>
<evidence type="ECO:0000259" key="1">
    <source>
        <dbReference type="Pfam" id="PF12728"/>
    </source>
</evidence>
<evidence type="ECO:0000313" key="3">
    <source>
        <dbReference type="Proteomes" id="UP000662783"/>
    </source>
</evidence>
<keyword evidence="3" id="KW-1185">Reference proteome</keyword>
<protein>
    <submittedName>
        <fullName evidence="2">Helix-turn-helix domain-containing protein</fullName>
    </submittedName>
</protein>
<proteinExistence type="predicted"/>
<dbReference type="KEGG" id="fuv:JR347_06055"/>
<feature type="domain" description="Helix-turn-helix" evidence="1">
    <location>
        <begin position="36"/>
        <end position="87"/>
    </location>
</feature>